<dbReference type="GO" id="GO:0005886">
    <property type="term" value="C:plasma membrane"/>
    <property type="evidence" value="ECO:0007669"/>
    <property type="project" value="TreeGrafter"/>
</dbReference>
<keyword evidence="1" id="KW-0282">Flagellum</keyword>
<dbReference type="AlphaFoldDB" id="A0A1H0MX73"/>
<sequence>MNEKRKEAIALTYQSEKAAAPEVVAKGQGVIAENILKAAEEHQIPVQEDATLVELLSELNINEQIPEDLYHVVAEVFAFIYNVDHNKRNSVLNRNSPSIPVYQ</sequence>
<dbReference type="SUPFAM" id="SSF160544">
    <property type="entry name" value="EscU C-terminal domain-like"/>
    <property type="match status" value="1"/>
</dbReference>
<dbReference type="InterPro" id="IPR029025">
    <property type="entry name" value="T3SS_substrate_exporter_C"/>
</dbReference>
<accession>A0A1H0MX73</accession>
<dbReference type="Proteomes" id="UP000198860">
    <property type="component" value="Unassembled WGS sequence"/>
</dbReference>
<evidence type="ECO:0000313" key="2">
    <source>
        <dbReference type="Proteomes" id="UP000198860"/>
    </source>
</evidence>
<proteinExistence type="predicted"/>
<organism evidence="1 2">
    <name type="scientific">Halobacillus aidingensis</name>
    <dbReference type="NCBI Taxonomy" id="240303"/>
    <lineage>
        <taxon>Bacteria</taxon>
        <taxon>Bacillati</taxon>
        <taxon>Bacillota</taxon>
        <taxon>Bacilli</taxon>
        <taxon>Bacillales</taxon>
        <taxon>Bacillaceae</taxon>
        <taxon>Halobacillus</taxon>
    </lineage>
</organism>
<keyword evidence="1" id="KW-0969">Cilium</keyword>
<dbReference type="RefSeq" id="WP_089652431.1">
    <property type="nucleotide sequence ID" value="NZ_FNIZ01000008.1"/>
</dbReference>
<protein>
    <submittedName>
        <fullName evidence="1">Flagellar biosynthesis protein</fullName>
    </submittedName>
</protein>
<dbReference type="EMBL" id="FNIZ01000008">
    <property type="protein sequence ID" value="SDO84971.1"/>
    <property type="molecule type" value="Genomic_DNA"/>
</dbReference>
<name>A0A1H0MX73_HALAD</name>
<dbReference type="OrthoDB" id="5244399at2"/>
<keyword evidence="2" id="KW-1185">Reference proteome</keyword>
<keyword evidence="1" id="KW-0966">Cell projection</keyword>
<dbReference type="STRING" id="240303.SAMN05421677_108168"/>
<dbReference type="Gene3D" id="3.40.1690.10">
    <property type="entry name" value="secretion proteins EscU"/>
    <property type="match status" value="1"/>
</dbReference>
<evidence type="ECO:0000313" key="1">
    <source>
        <dbReference type="EMBL" id="SDO84971.1"/>
    </source>
</evidence>
<reference evidence="2" key="1">
    <citation type="submission" date="2016-10" db="EMBL/GenBank/DDBJ databases">
        <authorList>
            <person name="Varghese N."/>
            <person name="Submissions S."/>
        </authorList>
    </citation>
    <scope>NUCLEOTIDE SEQUENCE [LARGE SCALE GENOMIC DNA]</scope>
    <source>
        <strain evidence="2">CGMCC 1.3703</strain>
    </source>
</reference>
<dbReference type="InterPro" id="IPR006135">
    <property type="entry name" value="T3SS_substrate_exporter"/>
</dbReference>
<dbReference type="PANTHER" id="PTHR30531:SF12">
    <property type="entry name" value="FLAGELLAR BIOSYNTHETIC PROTEIN FLHB"/>
    <property type="match status" value="1"/>
</dbReference>
<dbReference type="GO" id="GO:0009306">
    <property type="term" value="P:protein secretion"/>
    <property type="evidence" value="ECO:0007669"/>
    <property type="project" value="InterPro"/>
</dbReference>
<dbReference type="Pfam" id="PF01312">
    <property type="entry name" value="Bac_export_2"/>
    <property type="match status" value="1"/>
</dbReference>
<dbReference type="PANTHER" id="PTHR30531">
    <property type="entry name" value="FLAGELLAR BIOSYNTHETIC PROTEIN FLHB"/>
    <property type="match status" value="1"/>
</dbReference>
<gene>
    <name evidence="1" type="ORF">SAMN05421677_108168</name>
</gene>